<dbReference type="GO" id="GO:0008168">
    <property type="term" value="F:methyltransferase activity"/>
    <property type="evidence" value="ECO:0007669"/>
    <property type="project" value="UniProtKB-KW"/>
</dbReference>
<dbReference type="GO" id="GO:0032259">
    <property type="term" value="P:methylation"/>
    <property type="evidence" value="ECO:0007669"/>
    <property type="project" value="UniProtKB-KW"/>
</dbReference>
<name>A0ABT8NB70_9BACL</name>
<keyword evidence="2" id="KW-1185">Reference proteome</keyword>
<evidence type="ECO:0000313" key="1">
    <source>
        <dbReference type="EMBL" id="MDN7245131.1"/>
    </source>
</evidence>
<keyword evidence="1" id="KW-0489">Methyltransferase</keyword>
<reference evidence="1 2" key="1">
    <citation type="submission" date="2023-07" db="EMBL/GenBank/DDBJ databases">
        <title>Novel species in genus Planococcus.</title>
        <authorList>
            <person name="Ning S."/>
        </authorList>
    </citation>
    <scope>NUCLEOTIDE SEQUENCE [LARGE SCALE GENOMIC DNA]</scope>
    <source>
        <strain evidence="1 2">N017</strain>
    </source>
</reference>
<dbReference type="Gene3D" id="3.40.50.150">
    <property type="entry name" value="Vaccinia Virus protein VP39"/>
    <property type="match status" value="1"/>
</dbReference>
<dbReference type="RefSeq" id="WP_301856074.1">
    <property type="nucleotide sequence ID" value="NZ_JAUJWU010000001.1"/>
</dbReference>
<organism evidence="1 2">
    <name type="scientific">Planococcus shenhongbingii</name>
    <dbReference type="NCBI Taxonomy" id="3058398"/>
    <lineage>
        <taxon>Bacteria</taxon>
        <taxon>Bacillati</taxon>
        <taxon>Bacillota</taxon>
        <taxon>Bacilli</taxon>
        <taxon>Bacillales</taxon>
        <taxon>Caryophanaceae</taxon>
        <taxon>Planococcus</taxon>
    </lineage>
</organism>
<dbReference type="SUPFAM" id="SSF53335">
    <property type="entry name" value="S-adenosyl-L-methionine-dependent methyltransferases"/>
    <property type="match status" value="1"/>
</dbReference>
<gene>
    <name evidence="1" type="ORF">QWY13_06420</name>
</gene>
<keyword evidence="1" id="KW-0808">Transferase</keyword>
<dbReference type="Proteomes" id="UP001172142">
    <property type="component" value="Unassembled WGS sequence"/>
</dbReference>
<dbReference type="InterPro" id="IPR029063">
    <property type="entry name" value="SAM-dependent_MTases_sf"/>
</dbReference>
<dbReference type="EMBL" id="JAUJWU010000001">
    <property type="protein sequence ID" value="MDN7245131.1"/>
    <property type="molecule type" value="Genomic_DNA"/>
</dbReference>
<comment type="caution">
    <text evidence="1">The sequence shown here is derived from an EMBL/GenBank/DDBJ whole genome shotgun (WGS) entry which is preliminary data.</text>
</comment>
<sequence>MNERQYEEMLNIRTSENQQGFHESLHHNRYEPTPYALLEILFSHYRLSGEDRLVDYGCGKGRLNFYVQYLFGAETVGVEMDETFYKEALDNRTAYEKKRKNAKGKIGFCCCLAQHYKVEARDNRFYFFNPFSVQIFMAAVNNILKSVEQVQRPVDVILFFPSDDYIDYLEHQTLFELLEEILLPGANRDIRERFLIYRLE</sequence>
<protein>
    <submittedName>
        <fullName evidence="1">SAM-dependent methyltransferase</fullName>
    </submittedName>
</protein>
<proteinExistence type="predicted"/>
<evidence type="ECO:0000313" key="2">
    <source>
        <dbReference type="Proteomes" id="UP001172142"/>
    </source>
</evidence>
<accession>A0ABT8NB70</accession>